<dbReference type="STRING" id="1305731.GCA_000934705_02801"/>
<evidence type="ECO:0000256" key="1">
    <source>
        <dbReference type="ARBA" id="ARBA00022729"/>
    </source>
</evidence>
<sequence>MTTRRLTVFILLLLVPVTVLGETLCASDALDRNVCLPGPATRIVSLSPGATELLFSAGAGDLVVAVSAWSDYPPQAEQLPRVGDSSRLDLEAILALAPDLVVAWVDGNSRQQLDRLAQLGVTVFWLAPREFEHIPQAIEDLSVLTGTPATGVAQAELFRNDLIELEENYAEASLIRVFYQVWDQPLMTINRDELIGKAIELCGGVNVFGHLPRLVPRISTEAVLEAAPEVIVTSGRQESDRQWLEDWTAFASLPAVAAGNLYLEPPDLLARPTLRMLDGVKHLCQTLETARARL</sequence>
<dbReference type="NCBIfam" id="NF038402">
    <property type="entry name" value="TroA_like"/>
    <property type="match status" value="1"/>
</dbReference>
<reference evidence="3 4" key="1">
    <citation type="submission" date="2015-09" db="EMBL/GenBank/DDBJ databases">
        <title>Identification and resolution of microdiversity through metagenomic sequencing of parallel consortia.</title>
        <authorList>
            <person name="Nelson W.C."/>
            <person name="Romine M.F."/>
            <person name="Lindemann S.R."/>
        </authorList>
    </citation>
    <scope>NUCLEOTIDE SEQUENCE [LARGE SCALE GENOMIC DNA]</scope>
    <source>
        <strain evidence="3">HL-55</strain>
    </source>
</reference>
<dbReference type="InterPro" id="IPR054828">
    <property type="entry name" value="Vit_B12_bind_prot"/>
</dbReference>
<dbReference type="AlphaFoldDB" id="A0A0P7Z7K6"/>
<organism evidence="3 4">
    <name type="scientific">Marinobacter excellens HL-55</name>
    <dbReference type="NCBI Taxonomy" id="1305731"/>
    <lineage>
        <taxon>Bacteria</taxon>
        <taxon>Pseudomonadati</taxon>
        <taxon>Pseudomonadota</taxon>
        <taxon>Gammaproteobacteria</taxon>
        <taxon>Pseudomonadales</taxon>
        <taxon>Marinobacteraceae</taxon>
        <taxon>Marinobacter</taxon>
    </lineage>
</organism>
<evidence type="ECO:0000313" key="4">
    <source>
        <dbReference type="Proteomes" id="UP000050416"/>
    </source>
</evidence>
<dbReference type="OrthoDB" id="6495095at2"/>
<dbReference type="InterPro" id="IPR002491">
    <property type="entry name" value="ABC_transptr_periplasmic_BD"/>
</dbReference>
<evidence type="ECO:0000259" key="2">
    <source>
        <dbReference type="PROSITE" id="PS50983"/>
    </source>
</evidence>
<dbReference type="Gene3D" id="3.40.50.1980">
    <property type="entry name" value="Nitrogenase molybdenum iron protein domain"/>
    <property type="match status" value="2"/>
</dbReference>
<comment type="caution">
    <text evidence="3">The sequence shown here is derived from an EMBL/GenBank/DDBJ whole genome shotgun (WGS) entry which is preliminary data.</text>
</comment>
<dbReference type="EMBL" id="LJZQ01000001">
    <property type="protein sequence ID" value="KPQ30588.1"/>
    <property type="molecule type" value="Genomic_DNA"/>
</dbReference>
<dbReference type="InterPro" id="IPR050902">
    <property type="entry name" value="ABC_Transporter_SBP"/>
</dbReference>
<dbReference type="PATRIC" id="fig|1305731.5.peg.1481"/>
<accession>A0A0P7Z7K6</accession>
<dbReference type="Pfam" id="PF01497">
    <property type="entry name" value="Peripla_BP_2"/>
    <property type="match status" value="1"/>
</dbReference>
<keyword evidence="1" id="KW-0732">Signal</keyword>
<dbReference type="PROSITE" id="PS50983">
    <property type="entry name" value="FE_B12_PBP"/>
    <property type="match status" value="1"/>
</dbReference>
<feature type="domain" description="Fe/B12 periplasmic-binding" evidence="2">
    <location>
        <begin position="42"/>
        <end position="291"/>
    </location>
</feature>
<dbReference type="PANTHER" id="PTHR30535">
    <property type="entry name" value="VITAMIN B12-BINDING PROTEIN"/>
    <property type="match status" value="1"/>
</dbReference>
<dbReference type="PANTHER" id="PTHR30535:SF34">
    <property type="entry name" value="MOLYBDATE-BINDING PROTEIN MOLA"/>
    <property type="match status" value="1"/>
</dbReference>
<dbReference type="Proteomes" id="UP000050416">
    <property type="component" value="Unassembled WGS sequence"/>
</dbReference>
<proteinExistence type="predicted"/>
<name>A0A0P7Z7K6_9GAMM</name>
<dbReference type="SUPFAM" id="SSF53807">
    <property type="entry name" value="Helical backbone' metal receptor"/>
    <property type="match status" value="1"/>
</dbReference>
<dbReference type="GO" id="GO:0071281">
    <property type="term" value="P:cellular response to iron ion"/>
    <property type="evidence" value="ECO:0007669"/>
    <property type="project" value="TreeGrafter"/>
</dbReference>
<dbReference type="CDD" id="cd01144">
    <property type="entry name" value="BtuF"/>
    <property type="match status" value="1"/>
</dbReference>
<evidence type="ECO:0000313" key="3">
    <source>
        <dbReference type="EMBL" id="KPQ30588.1"/>
    </source>
</evidence>
<gene>
    <name evidence="3" type="ORF">HLUCCX14_00535</name>
</gene>
<protein>
    <submittedName>
        <fullName evidence="3">Iron complex transport system substrate-binding protein</fullName>
    </submittedName>
</protein>